<organism evidence="2">
    <name type="scientific">Ananas comosus var. bracteatus</name>
    <name type="common">red pineapple</name>
    <dbReference type="NCBI Taxonomy" id="296719"/>
    <lineage>
        <taxon>Eukaryota</taxon>
        <taxon>Viridiplantae</taxon>
        <taxon>Streptophyta</taxon>
        <taxon>Embryophyta</taxon>
        <taxon>Tracheophyta</taxon>
        <taxon>Spermatophyta</taxon>
        <taxon>Magnoliopsida</taxon>
        <taxon>Liliopsida</taxon>
        <taxon>Poales</taxon>
        <taxon>Bromeliaceae</taxon>
        <taxon>Bromelioideae</taxon>
        <taxon>Ananas</taxon>
    </lineage>
</organism>
<dbReference type="EMBL" id="LR862148">
    <property type="protein sequence ID" value="CAD1830131.1"/>
    <property type="molecule type" value="Genomic_DNA"/>
</dbReference>
<dbReference type="AlphaFoldDB" id="A0A6V7PGZ8"/>
<accession>A0A6V7PGZ8</accession>
<evidence type="ECO:0000313" key="2">
    <source>
        <dbReference type="EMBL" id="CAD1830131.1"/>
    </source>
</evidence>
<protein>
    <submittedName>
        <fullName evidence="2">Uncharacterized protein</fullName>
    </submittedName>
</protein>
<name>A0A6V7PGZ8_ANACO</name>
<gene>
    <name evidence="2" type="ORF">CB5_LOCUS13342</name>
</gene>
<keyword evidence="1" id="KW-1133">Transmembrane helix</keyword>
<feature type="transmembrane region" description="Helical" evidence="1">
    <location>
        <begin position="368"/>
        <end position="390"/>
    </location>
</feature>
<keyword evidence="1" id="KW-0472">Membrane</keyword>
<keyword evidence="1" id="KW-0812">Transmembrane</keyword>
<feature type="transmembrane region" description="Helical" evidence="1">
    <location>
        <begin position="81"/>
        <end position="103"/>
    </location>
</feature>
<evidence type="ECO:0000256" key="1">
    <source>
        <dbReference type="SAM" id="Phobius"/>
    </source>
</evidence>
<feature type="transmembrane region" description="Helical" evidence="1">
    <location>
        <begin position="269"/>
        <end position="295"/>
    </location>
</feature>
<reference evidence="2" key="1">
    <citation type="submission" date="2020-07" db="EMBL/GenBank/DDBJ databases">
        <authorList>
            <person name="Lin J."/>
        </authorList>
    </citation>
    <scope>NUCLEOTIDE SEQUENCE</scope>
</reference>
<proteinExistence type="predicted"/>
<sequence>MGVIRWRQFRRSSSVPFHQTVGERDAVFLVGARRRRGGDTAEGLGRLHAELGGARWVLGGASAEAWGARRRRPEGGDAGTALGASQVLVLLLIASIVVAVAVVRRRGRIVGDREIQSLVRGFVVGGSEDGIEGFELRLDGVGGVEDRGDVRVDAVAEVPVAKRGEKARFETRSGEGGLGAGGFNVGGFGARGLGAMATAALGGVGVTAIADNFGTTRMASESKASQRAGRLWSNAGGFEGDALGCGRRGAAVQLGGIRRRRSSEFGGAVFPRVLVLLLIAGVVVAVTVAVVWLSWACGVGAGREEEVEAAAARVFLVGARRRRGGDTAEGLGRLHAELGGARWVLGGASAEAWGARRRRPEGGDGGTALGASQVLVLLLIASIVVAVAVVRRRGRIVGDREIQSLVRGFVVGGSEDGIEGFELRLDGVGGAEDRGDVRVDAVAEVPVAKRGEKARFETRSGGGGLGAGGFNVGGFGARGLGAMATAALGGVGVTAVADNFGTTRMASESKASQRAGRLWSNAGGFEGDALGCGRRGAAVQLGGIRRRRSSEFGGACAGRASPQSGGKR</sequence>